<evidence type="ECO:0000313" key="2">
    <source>
        <dbReference type="EMBL" id="KAF9409622.1"/>
    </source>
</evidence>
<keyword evidence="3" id="KW-1185">Reference proteome</keyword>
<organism evidence="2 3">
    <name type="scientific">Spodoptera exigua</name>
    <name type="common">Beet armyworm</name>
    <name type="synonym">Noctua fulgens</name>
    <dbReference type="NCBI Taxonomy" id="7107"/>
    <lineage>
        <taxon>Eukaryota</taxon>
        <taxon>Metazoa</taxon>
        <taxon>Ecdysozoa</taxon>
        <taxon>Arthropoda</taxon>
        <taxon>Hexapoda</taxon>
        <taxon>Insecta</taxon>
        <taxon>Pterygota</taxon>
        <taxon>Neoptera</taxon>
        <taxon>Endopterygota</taxon>
        <taxon>Lepidoptera</taxon>
        <taxon>Glossata</taxon>
        <taxon>Ditrysia</taxon>
        <taxon>Noctuoidea</taxon>
        <taxon>Noctuidae</taxon>
        <taxon>Amphipyrinae</taxon>
        <taxon>Spodoptera</taxon>
    </lineage>
</organism>
<dbReference type="Proteomes" id="UP000648187">
    <property type="component" value="Unassembled WGS sequence"/>
</dbReference>
<protein>
    <submittedName>
        <fullName evidence="2">Uncharacterized protein</fullName>
    </submittedName>
</protein>
<reference evidence="2" key="1">
    <citation type="submission" date="2020-08" db="EMBL/GenBank/DDBJ databases">
        <title>Spodoptera exigua strain:BAW_Kor-Di-RS1 Genome sequencing and assembly.</title>
        <authorList>
            <person name="Kim J."/>
            <person name="Nam H.Y."/>
            <person name="Kwon M."/>
            <person name="Choi J.H."/>
            <person name="Cho S.R."/>
            <person name="Kim G.-H."/>
        </authorList>
    </citation>
    <scope>NUCLEOTIDE SEQUENCE</scope>
    <source>
        <strain evidence="2">BAW_Kor-Di-RS1</strain>
        <tissue evidence="2">Whole-body</tissue>
    </source>
</reference>
<feature type="region of interest" description="Disordered" evidence="1">
    <location>
        <begin position="34"/>
        <end position="132"/>
    </location>
</feature>
<dbReference type="AlphaFoldDB" id="A0A835G633"/>
<feature type="compositionally biased region" description="Polar residues" evidence="1">
    <location>
        <begin position="103"/>
        <end position="116"/>
    </location>
</feature>
<gene>
    <name evidence="2" type="ORF">HW555_011051</name>
</gene>
<feature type="compositionally biased region" description="Basic residues" evidence="1">
    <location>
        <begin position="120"/>
        <end position="132"/>
    </location>
</feature>
<proteinExistence type="predicted"/>
<accession>A0A835G633</accession>
<comment type="caution">
    <text evidence="2">The sequence shown here is derived from an EMBL/GenBank/DDBJ whole genome shotgun (WGS) entry which is preliminary data.</text>
</comment>
<sequence>MALFYQNRLWRGEITCAIISLQYGLMLTPRQVSRHGVRLRGPQAQHHVSRHDGRRPHDECQRRLRPRDSASDSSAVDSVRDPPSPSSATRIHHSHVHSRATMEIQNMISTSSNPEQQELHRKHYYHQGIKKS</sequence>
<name>A0A835G633_SPOEX</name>
<dbReference type="EMBL" id="JACKWZ010000306">
    <property type="protein sequence ID" value="KAF9409622.1"/>
    <property type="molecule type" value="Genomic_DNA"/>
</dbReference>
<evidence type="ECO:0000256" key="1">
    <source>
        <dbReference type="SAM" id="MobiDB-lite"/>
    </source>
</evidence>
<evidence type="ECO:0000313" key="3">
    <source>
        <dbReference type="Proteomes" id="UP000648187"/>
    </source>
</evidence>
<feature type="compositionally biased region" description="Basic and acidic residues" evidence="1">
    <location>
        <begin position="55"/>
        <end position="70"/>
    </location>
</feature>